<feature type="region of interest" description="Disordered" evidence="1">
    <location>
        <begin position="19"/>
        <end position="41"/>
    </location>
</feature>
<gene>
    <name evidence="2" type="ORF">GDO81_018307</name>
</gene>
<accession>A0AAV7AED8</accession>
<protein>
    <submittedName>
        <fullName evidence="2">Uncharacterized protein</fullName>
    </submittedName>
</protein>
<evidence type="ECO:0000313" key="2">
    <source>
        <dbReference type="EMBL" id="KAG8557048.1"/>
    </source>
</evidence>
<name>A0AAV7AED8_ENGPU</name>
<sequence length="80" mass="9432">MPPLLKTLQPINLQEIKERSQERSVVRNVETRQQEDQRNSRSTLYHFKKKWTSISNYGMTGCPTIKWPPEGLIHKNLTKP</sequence>
<feature type="compositionally biased region" description="Basic and acidic residues" evidence="1">
    <location>
        <begin position="19"/>
        <end position="39"/>
    </location>
</feature>
<dbReference type="EMBL" id="WNYA01000009">
    <property type="protein sequence ID" value="KAG8557048.1"/>
    <property type="molecule type" value="Genomic_DNA"/>
</dbReference>
<evidence type="ECO:0000256" key="1">
    <source>
        <dbReference type="SAM" id="MobiDB-lite"/>
    </source>
</evidence>
<dbReference type="Proteomes" id="UP000824782">
    <property type="component" value="Unassembled WGS sequence"/>
</dbReference>
<comment type="caution">
    <text evidence="2">The sequence shown here is derived from an EMBL/GenBank/DDBJ whole genome shotgun (WGS) entry which is preliminary data.</text>
</comment>
<reference evidence="2" key="1">
    <citation type="thesis" date="2020" institute="ProQuest LLC" country="789 East Eisenhower Parkway, Ann Arbor, MI, USA">
        <title>Comparative Genomics and Chromosome Evolution.</title>
        <authorList>
            <person name="Mudd A.B."/>
        </authorList>
    </citation>
    <scope>NUCLEOTIDE SEQUENCE</scope>
    <source>
        <strain evidence="2">237g6f4</strain>
        <tissue evidence="2">Blood</tissue>
    </source>
</reference>
<keyword evidence="3" id="KW-1185">Reference proteome</keyword>
<organism evidence="2 3">
    <name type="scientific">Engystomops pustulosus</name>
    <name type="common">Tungara frog</name>
    <name type="synonym">Physalaemus pustulosus</name>
    <dbReference type="NCBI Taxonomy" id="76066"/>
    <lineage>
        <taxon>Eukaryota</taxon>
        <taxon>Metazoa</taxon>
        <taxon>Chordata</taxon>
        <taxon>Craniata</taxon>
        <taxon>Vertebrata</taxon>
        <taxon>Euteleostomi</taxon>
        <taxon>Amphibia</taxon>
        <taxon>Batrachia</taxon>
        <taxon>Anura</taxon>
        <taxon>Neobatrachia</taxon>
        <taxon>Hyloidea</taxon>
        <taxon>Leptodactylidae</taxon>
        <taxon>Leiuperinae</taxon>
        <taxon>Engystomops</taxon>
    </lineage>
</organism>
<proteinExistence type="predicted"/>
<dbReference type="AlphaFoldDB" id="A0AAV7AED8"/>
<evidence type="ECO:0000313" key="3">
    <source>
        <dbReference type="Proteomes" id="UP000824782"/>
    </source>
</evidence>